<reference evidence="1" key="2">
    <citation type="journal article" date="2017" name="Nat. Commun.">
        <title>Single-virus genomics reveals hidden cosmopolitan and abundant viruses.</title>
        <authorList>
            <person name="Martinez-Hernandez F."/>
            <person name="Fornas O."/>
            <person name="Lluesma Gomez M."/>
            <person name="Bolduc B."/>
            <person name="de la Cruz Pena M.J."/>
            <person name="Martinez J.M."/>
            <person name="Anton J."/>
            <person name="Gasol J.M."/>
            <person name="Rosselli R."/>
            <person name="Rodriguez-Valera F."/>
            <person name="Sullivan M.B."/>
            <person name="Acinas S.G."/>
            <person name="Martinez-Garcia M."/>
        </authorList>
    </citation>
    <scope>NUCLEOTIDE SEQUENCE</scope>
</reference>
<reference evidence="1" key="1">
    <citation type="submission" date="2016-10" db="EMBL/GenBank/DDBJ databases">
        <authorList>
            <person name="Varghese N."/>
        </authorList>
    </citation>
    <scope>NUCLEOTIDE SEQUENCE</scope>
</reference>
<proteinExistence type="predicted"/>
<protein>
    <submittedName>
        <fullName evidence="1">Uncharacterized protein</fullName>
    </submittedName>
</protein>
<sequence>MKLKIYLWIMGWSGAINSWAWHKQAEIVREKNRKEEEDYLRELKNKL</sequence>
<name>A0A218MN12_9VIRU</name>
<organism evidence="1">
    <name type="scientific">uncultured virus</name>
    <dbReference type="NCBI Taxonomy" id="340016"/>
    <lineage>
        <taxon>Viruses</taxon>
        <taxon>environmental samples</taxon>
    </lineage>
</organism>
<dbReference type="EMBL" id="KY052846">
    <property type="protein sequence ID" value="ASF00621.1"/>
    <property type="molecule type" value="Genomic_DNA"/>
</dbReference>
<accession>A0A218MN12</accession>
<evidence type="ECO:0000313" key="1">
    <source>
        <dbReference type="EMBL" id="ASF00621.1"/>
    </source>
</evidence>